<dbReference type="GeneID" id="64599849"/>
<dbReference type="GO" id="GO:0016705">
    <property type="term" value="F:oxidoreductase activity, acting on paired donors, with incorporation or reduction of molecular oxygen"/>
    <property type="evidence" value="ECO:0007669"/>
    <property type="project" value="InterPro"/>
</dbReference>
<protein>
    <submittedName>
        <fullName evidence="2">Uncharacterized protein</fullName>
    </submittedName>
</protein>
<gene>
    <name evidence="2" type="ORF">HD556DRAFT_1440259</name>
</gene>
<dbReference type="AlphaFoldDB" id="A0A9P7DMH6"/>
<dbReference type="InterPro" id="IPR036396">
    <property type="entry name" value="Cyt_P450_sf"/>
</dbReference>
<feature type="region of interest" description="Disordered" evidence="1">
    <location>
        <begin position="42"/>
        <end position="74"/>
    </location>
</feature>
<comment type="caution">
    <text evidence="2">The sequence shown here is derived from an EMBL/GenBank/DDBJ whole genome shotgun (WGS) entry which is preliminary data.</text>
</comment>
<dbReference type="Pfam" id="PF00067">
    <property type="entry name" value="p450"/>
    <property type="match status" value="1"/>
</dbReference>
<dbReference type="GO" id="GO:0020037">
    <property type="term" value="F:heme binding"/>
    <property type="evidence" value="ECO:0007669"/>
    <property type="project" value="InterPro"/>
</dbReference>
<dbReference type="EMBL" id="JABBWE010000013">
    <property type="protein sequence ID" value="KAG1798554.1"/>
    <property type="molecule type" value="Genomic_DNA"/>
</dbReference>
<evidence type="ECO:0000256" key="1">
    <source>
        <dbReference type="SAM" id="MobiDB-lite"/>
    </source>
</evidence>
<dbReference type="RefSeq" id="XP_041163240.1">
    <property type="nucleotide sequence ID" value="XM_041306085.1"/>
</dbReference>
<reference evidence="2" key="1">
    <citation type="journal article" date="2020" name="New Phytol.">
        <title>Comparative genomics reveals dynamic genome evolution in host specialist ectomycorrhizal fungi.</title>
        <authorList>
            <person name="Lofgren L.A."/>
            <person name="Nguyen N.H."/>
            <person name="Vilgalys R."/>
            <person name="Ruytinx J."/>
            <person name="Liao H.L."/>
            <person name="Branco S."/>
            <person name="Kuo A."/>
            <person name="LaButti K."/>
            <person name="Lipzen A."/>
            <person name="Andreopoulos W."/>
            <person name="Pangilinan J."/>
            <person name="Riley R."/>
            <person name="Hundley H."/>
            <person name="Na H."/>
            <person name="Barry K."/>
            <person name="Grigoriev I.V."/>
            <person name="Stajich J.E."/>
            <person name="Kennedy P.G."/>
        </authorList>
    </citation>
    <scope>NUCLEOTIDE SEQUENCE</scope>
    <source>
        <strain evidence="2">S12</strain>
    </source>
</reference>
<proteinExistence type="predicted"/>
<evidence type="ECO:0000313" key="3">
    <source>
        <dbReference type="Proteomes" id="UP000719766"/>
    </source>
</evidence>
<sequence length="259" mass="28870">MSSWISFSDIFYFTRNARKAPLIPEGFVLETPLECKTTTAAIQLKPESPTSRSTLPTISQSPEPLPASSTPQTPLEPVIFIGNNSTETLVNVVSKPGFPTSILQLYPSANEAAHTRRISFADCATPSRPVKPVNVIDMGQVSYKPSAAAVETPEQAKPLREDVPDTEKKLKRKSIMRSMSLLGPRASGTKARRFSVPVFSSLTDAMNKRASKRPAISRDPNVYPNPDKFYPERWLDEKSVKDLELKFPSYGFRRRYTFS</sequence>
<evidence type="ECO:0000313" key="2">
    <source>
        <dbReference type="EMBL" id="KAG1798554.1"/>
    </source>
</evidence>
<accession>A0A9P7DMH6</accession>
<dbReference type="Gene3D" id="1.10.630.10">
    <property type="entry name" value="Cytochrome P450"/>
    <property type="match status" value="1"/>
</dbReference>
<feature type="compositionally biased region" description="Polar residues" evidence="1">
    <location>
        <begin position="48"/>
        <end position="73"/>
    </location>
</feature>
<dbReference type="GO" id="GO:0004497">
    <property type="term" value="F:monooxygenase activity"/>
    <property type="evidence" value="ECO:0007669"/>
    <property type="project" value="InterPro"/>
</dbReference>
<dbReference type="SUPFAM" id="SSF48264">
    <property type="entry name" value="Cytochrome P450"/>
    <property type="match status" value="1"/>
</dbReference>
<dbReference type="InterPro" id="IPR001128">
    <property type="entry name" value="Cyt_P450"/>
</dbReference>
<organism evidence="2 3">
    <name type="scientific">Suillus plorans</name>
    <dbReference type="NCBI Taxonomy" id="116603"/>
    <lineage>
        <taxon>Eukaryota</taxon>
        <taxon>Fungi</taxon>
        <taxon>Dikarya</taxon>
        <taxon>Basidiomycota</taxon>
        <taxon>Agaricomycotina</taxon>
        <taxon>Agaricomycetes</taxon>
        <taxon>Agaricomycetidae</taxon>
        <taxon>Boletales</taxon>
        <taxon>Suillineae</taxon>
        <taxon>Suillaceae</taxon>
        <taxon>Suillus</taxon>
    </lineage>
</organism>
<dbReference type="GO" id="GO:0005506">
    <property type="term" value="F:iron ion binding"/>
    <property type="evidence" value="ECO:0007669"/>
    <property type="project" value="InterPro"/>
</dbReference>
<keyword evidence="3" id="KW-1185">Reference proteome</keyword>
<dbReference type="Proteomes" id="UP000719766">
    <property type="component" value="Unassembled WGS sequence"/>
</dbReference>
<name>A0A9P7DMH6_9AGAM</name>
<dbReference type="OrthoDB" id="2667848at2759"/>